<evidence type="ECO:0000313" key="1">
    <source>
        <dbReference type="EMBL" id="KIL67010.1"/>
    </source>
</evidence>
<dbReference type="Proteomes" id="UP000054549">
    <property type="component" value="Unassembled WGS sequence"/>
</dbReference>
<dbReference type="EMBL" id="KN818233">
    <property type="protein sequence ID" value="KIL67010.1"/>
    <property type="molecule type" value="Genomic_DNA"/>
</dbReference>
<reference evidence="1 2" key="1">
    <citation type="submission" date="2014-04" db="EMBL/GenBank/DDBJ databases">
        <title>Evolutionary Origins and Diversification of the Mycorrhizal Mutualists.</title>
        <authorList>
            <consortium name="DOE Joint Genome Institute"/>
            <consortium name="Mycorrhizal Genomics Consortium"/>
            <person name="Kohler A."/>
            <person name="Kuo A."/>
            <person name="Nagy L.G."/>
            <person name="Floudas D."/>
            <person name="Copeland A."/>
            <person name="Barry K.W."/>
            <person name="Cichocki N."/>
            <person name="Veneault-Fourrey C."/>
            <person name="LaButti K."/>
            <person name="Lindquist E.A."/>
            <person name="Lipzen A."/>
            <person name="Lundell T."/>
            <person name="Morin E."/>
            <person name="Murat C."/>
            <person name="Riley R."/>
            <person name="Ohm R."/>
            <person name="Sun H."/>
            <person name="Tunlid A."/>
            <person name="Henrissat B."/>
            <person name="Grigoriev I.V."/>
            <person name="Hibbett D.S."/>
            <person name="Martin F."/>
        </authorList>
    </citation>
    <scope>NUCLEOTIDE SEQUENCE [LARGE SCALE GENOMIC DNA]</scope>
    <source>
        <strain evidence="1 2">Koide BX008</strain>
    </source>
</reference>
<evidence type="ECO:0000313" key="2">
    <source>
        <dbReference type="Proteomes" id="UP000054549"/>
    </source>
</evidence>
<sequence length="81" mass="8418">MSFSSSLTSRTPPLTSVYLRRLLKSPLTTPTAPAALTPMPRTALTAAAASTEGALPVLTASVFRIPHPVVLWSLSAVPDGC</sequence>
<proteinExistence type="predicted"/>
<accession>A0A0C2SUF9</accession>
<dbReference type="AlphaFoldDB" id="A0A0C2SUF9"/>
<keyword evidence="2" id="KW-1185">Reference proteome</keyword>
<gene>
    <name evidence="1" type="ORF">M378DRAFT_9694</name>
</gene>
<organism evidence="1 2">
    <name type="scientific">Amanita muscaria (strain Koide BX008)</name>
    <dbReference type="NCBI Taxonomy" id="946122"/>
    <lineage>
        <taxon>Eukaryota</taxon>
        <taxon>Fungi</taxon>
        <taxon>Dikarya</taxon>
        <taxon>Basidiomycota</taxon>
        <taxon>Agaricomycotina</taxon>
        <taxon>Agaricomycetes</taxon>
        <taxon>Agaricomycetidae</taxon>
        <taxon>Agaricales</taxon>
        <taxon>Pluteineae</taxon>
        <taxon>Amanitaceae</taxon>
        <taxon>Amanita</taxon>
    </lineage>
</organism>
<protein>
    <submittedName>
        <fullName evidence="1">Uncharacterized protein</fullName>
    </submittedName>
</protein>
<dbReference type="InParanoid" id="A0A0C2SUF9"/>
<name>A0A0C2SUF9_AMAMK</name>
<dbReference type="HOGENOM" id="CLU_2573384_0_0_1"/>